<keyword evidence="1" id="KW-0175">Coiled coil</keyword>
<feature type="coiled-coil region" evidence="1">
    <location>
        <begin position="77"/>
        <end position="104"/>
    </location>
</feature>
<comment type="caution">
    <text evidence="3">The sequence shown here is derived from an EMBL/GenBank/DDBJ whole genome shotgun (WGS) entry which is preliminary data.</text>
</comment>
<proteinExistence type="predicted"/>
<evidence type="ECO:0000313" key="4">
    <source>
        <dbReference type="Proteomes" id="UP001066276"/>
    </source>
</evidence>
<dbReference type="EMBL" id="JANPWB010000008">
    <property type="protein sequence ID" value="KAJ1161162.1"/>
    <property type="molecule type" value="Genomic_DNA"/>
</dbReference>
<keyword evidence="4" id="KW-1185">Reference proteome</keyword>
<reference evidence="3" key="1">
    <citation type="journal article" date="2022" name="bioRxiv">
        <title>Sequencing and chromosome-scale assembly of the giantPleurodeles waltlgenome.</title>
        <authorList>
            <person name="Brown T."/>
            <person name="Elewa A."/>
            <person name="Iarovenko S."/>
            <person name="Subramanian E."/>
            <person name="Araus A.J."/>
            <person name="Petzold A."/>
            <person name="Susuki M."/>
            <person name="Suzuki K.-i.T."/>
            <person name="Hayashi T."/>
            <person name="Toyoda A."/>
            <person name="Oliveira C."/>
            <person name="Osipova E."/>
            <person name="Leigh N.D."/>
            <person name="Simon A."/>
            <person name="Yun M.H."/>
        </authorList>
    </citation>
    <scope>NUCLEOTIDE SEQUENCE</scope>
    <source>
        <strain evidence="3">20211129_DDA</strain>
        <tissue evidence="3">Liver</tissue>
    </source>
</reference>
<accession>A0AAV7SAB2</accession>
<name>A0AAV7SAB2_PLEWA</name>
<dbReference type="Proteomes" id="UP001066276">
    <property type="component" value="Chromosome 4_2"/>
</dbReference>
<feature type="region of interest" description="Disordered" evidence="2">
    <location>
        <begin position="1"/>
        <end position="33"/>
    </location>
</feature>
<gene>
    <name evidence="3" type="ORF">NDU88_001649</name>
</gene>
<protein>
    <submittedName>
        <fullName evidence="3">Uncharacterized protein</fullName>
    </submittedName>
</protein>
<evidence type="ECO:0000256" key="1">
    <source>
        <dbReference type="SAM" id="Coils"/>
    </source>
</evidence>
<sequence>MVKPKTQGPQQSNKMDNYANASSSWQDSTRVGPAEPSVGAIMVAISDLKSNLEPKLDTVTADISLRCADLQKIAGKISTAESDIQTLRSTSKSLEEQVRTLTAQHAIMAARLEDQDGCAR</sequence>
<dbReference type="AlphaFoldDB" id="A0AAV7SAB2"/>
<evidence type="ECO:0000313" key="3">
    <source>
        <dbReference type="EMBL" id="KAJ1161162.1"/>
    </source>
</evidence>
<feature type="compositionally biased region" description="Polar residues" evidence="2">
    <location>
        <begin position="7"/>
        <end position="29"/>
    </location>
</feature>
<organism evidence="3 4">
    <name type="scientific">Pleurodeles waltl</name>
    <name type="common">Iberian ribbed newt</name>
    <dbReference type="NCBI Taxonomy" id="8319"/>
    <lineage>
        <taxon>Eukaryota</taxon>
        <taxon>Metazoa</taxon>
        <taxon>Chordata</taxon>
        <taxon>Craniata</taxon>
        <taxon>Vertebrata</taxon>
        <taxon>Euteleostomi</taxon>
        <taxon>Amphibia</taxon>
        <taxon>Batrachia</taxon>
        <taxon>Caudata</taxon>
        <taxon>Salamandroidea</taxon>
        <taxon>Salamandridae</taxon>
        <taxon>Pleurodelinae</taxon>
        <taxon>Pleurodeles</taxon>
    </lineage>
</organism>
<evidence type="ECO:0000256" key="2">
    <source>
        <dbReference type="SAM" id="MobiDB-lite"/>
    </source>
</evidence>